<dbReference type="InterPro" id="IPR021670">
    <property type="entry name" value="DUF3256"/>
</dbReference>
<keyword evidence="2" id="KW-1185">Reference proteome</keyword>
<protein>
    <submittedName>
        <fullName evidence="1">Uncharacterized protein DUF3256</fullName>
    </submittedName>
</protein>
<dbReference type="Pfam" id="PF11644">
    <property type="entry name" value="DUF3256"/>
    <property type="match status" value="1"/>
</dbReference>
<dbReference type="OrthoDB" id="1098697at2"/>
<name>A0A2U1FPA9_9PORP</name>
<reference evidence="1 2" key="1">
    <citation type="submission" date="2018-04" db="EMBL/GenBank/DDBJ databases">
        <title>Genomic Encyclopedia of Type Strains, Phase IV (KMG-IV): sequencing the most valuable type-strain genomes for metagenomic binning, comparative biology and taxonomic classification.</title>
        <authorList>
            <person name="Goeker M."/>
        </authorList>
    </citation>
    <scope>NUCLEOTIDE SEQUENCE [LARGE SCALE GENOMIC DNA]</scope>
    <source>
        <strain evidence="1 2">DSM 28520</strain>
    </source>
</reference>
<accession>A0A2U1FPA9</accession>
<comment type="caution">
    <text evidence="1">The sequence shown here is derived from an EMBL/GenBank/DDBJ whole genome shotgun (WGS) entry which is preliminary data.</text>
</comment>
<proteinExistence type="predicted"/>
<dbReference type="EMBL" id="QEKY01000002">
    <property type="protein sequence ID" value="PVZ14018.1"/>
    <property type="molecule type" value="Genomic_DNA"/>
</dbReference>
<dbReference type="Proteomes" id="UP000245462">
    <property type="component" value="Unassembled WGS sequence"/>
</dbReference>
<dbReference type="AlphaFoldDB" id="A0A2U1FPA9"/>
<sequence length="240" mass="27041">MKRNTIARFVRSFCLAGVLIGGYVFGGITPASAQQIGDDKLGRCFVAMPDSLMPLLSTSEREELCAPRGIYSNDNRIEFVTTRLGQLRYERSNHTITLQSSSASVITIRHLQLPDSTFILCMVTTALLPVEDSQIAFFSDKWEPLPTDRFIQMPQMDDFVLPCTDKESYTYQATYKHLRPFYMRIDISGAPAILTARQTVIETLAVEEKPLAAQFLLKESLAYMWKDGRFVFSPSITSQG</sequence>
<organism evidence="1 2">
    <name type="scientific">Porphyromonas loveana</name>
    <dbReference type="NCBI Taxonomy" id="1884669"/>
    <lineage>
        <taxon>Bacteria</taxon>
        <taxon>Pseudomonadati</taxon>
        <taxon>Bacteroidota</taxon>
        <taxon>Bacteroidia</taxon>
        <taxon>Bacteroidales</taxon>
        <taxon>Porphyromonadaceae</taxon>
        <taxon>Porphyromonas</taxon>
    </lineage>
</organism>
<dbReference type="GeneID" id="94549957"/>
<evidence type="ECO:0000313" key="2">
    <source>
        <dbReference type="Proteomes" id="UP000245462"/>
    </source>
</evidence>
<dbReference type="SUPFAM" id="SSF160925">
    <property type="entry name" value="PG1388-like"/>
    <property type="match status" value="1"/>
</dbReference>
<evidence type="ECO:0000313" key="1">
    <source>
        <dbReference type="EMBL" id="PVZ14018.1"/>
    </source>
</evidence>
<gene>
    <name evidence="1" type="ORF">C7382_10260</name>
</gene>
<dbReference type="RefSeq" id="WP_116678510.1">
    <property type="nucleotide sequence ID" value="NZ_JBGXZY010000047.1"/>
</dbReference>